<dbReference type="PROSITE" id="PS51257">
    <property type="entry name" value="PROKAR_LIPOPROTEIN"/>
    <property type="match status" value="1"/>
</dbReference>
<keyword evidence="2" id="KW-0732">Signal</keyword>
<comment type="caution">
    <text evidence="3">The sequence shown here is derived from an EMBL/GenBank/DDBJ whole genome shotgun (WGS) entry which is preliminary data.</text>
</comment>
<feature type="signal peptide" evidence="2">
    <location>
        <begin position="1"/>
        <end position="24"/>
    </location>
</feature>
<evidence type="ECO:0000256" key="2">
    <source>
        <dbReference type="SAM" id="SignalP"/>
    </source>
</evidence>
<gene>
    <name evidence="3" type="ORF">ACFFTP_16485</name>
</gene>
<evidence type="ECO:0000313" key="3">
    <source>
        <dbReference type="EMBL" id="MFB9555778.1"/>
    </source>
</evidence>
<accession>A0ABV5QRL0</accession>
<sequence>MEYAQRYGRGAALAAVVAAAVAVAGCGGPAPTAPGDKPSTTLSIPPVPSGPATATATGGRNDPAPQEVLVEVVVNGGLAGVVNKLVVHHDGGYTVRSGTGPARDGRMTAAETAALRAALEDPAYARVPARPTGAPVADGFTYHLTHDHRLVVTQDGENRPPALQRVLDALPGGGPPTAP</sequence>
<feature type="chain" id="PRO_5046909074" description="Lipoprotein" evidence="2">
    <location>
        <begin position="25"/>
        <end position="179"/>
    </location>
</feature>
<keyword evidence="4" id="KW-1185">Reference proteome</keyword>
<organism evidence="3 4">
    <name type="scientific">Streptomyces roseoviridis</name>
    <dbReference type="NCBI Taxonomy" id="67361"/>
    <lineage>
        <taxon>Bacteria</taxon>
        <taxon>Bacillati</taxon>
        <taxon>Actinomycetota</taxon>
        <taxon>Actinomycetes</taxon>
        <taxon>Kitasatosporales</taxon>
        <taxon>Streptomycetaceae</taxon>
        <taxon>Streptomyces</taxon>
    </lineage>
</organism>
<name>A0ABV5QRL0_9ACTN</name>
<evidence type="ECO:0008006" key="5">
    <source>
        <dbReference type="Google" id="ProtNLM"/>
    </source>
</evidence>
<feature type="region of interest" description="Disordered" evidence="1">
    <location>
        <begin position="30"/>
        <end position="63"/>
    </location>
</feature>
<protein>
    <recommendedName>
        <fullName evidence="5">Lipoprotein</fullName>
    </recommendedName>
</protein>
<evidence type="ECO:0000256" key="1">
    <source>
        <dbReference type="SAM" id="MobiDB-lite"/>
    </source>
</evidence>
<proteinExistence type="predicted"/>
<dbReference type="EMBL" id="JBHMCT010000009">
    <property type="protein sequence ID" value="MFB9555778.1"/>
    <property type="molecule type" value="Genomic_DNA"/>
</dbReference>
<evidence type="ECO:0000313" key="4">
    <source>
        <dbReference type="Proteomes" id="UP001589716"/>
    </source>
</evidence>
<reference evidence="3 4" key="1">
    <citation type="submission" date="2024-09" db="EMBL/GenBank/DDBJ databases">
        <authorList>
            <person name="Sun Q."/>
            <person name="Mori K."/>
        </authorList>
    </citation>
    <scope>NUCLEOTIDE SEQUENCE [LARGE SCALE GENOMIC DNA]</scope>
    <source>
        <strain evidence="3 4">JCM 4414</strain>
    </source>
</reference>
<dbReference type="Proteomes" id="UP001589716">
    <property type="component" value="Unassembled WGS sequence"/>
</dbReference>
<dbReference type="RefSeq" id="WP_345485674.1">
    <property type="nucleotide sequence ID" value="NZ_BAAAWU010000001.1"/>
</dbReference>